<dbReference type="GO" id="GO:0008360">
    <property type="term" value="P:regulation of cell shape"/>
    <property type="evidence" value="ECO:0007669"/>
    <property type="project" value="UniProtKB-KW"/>
</dbReference>
<reference evidence="8 9" key="1">
    <citation type="submission" date="2018-09" db="EMBL/GenBank/DDBJ databases">
        <authorList>
            <person name="Zhu H."/>
        </authorList>
    </citation>
    <scope>NUCLEOTIDE SEQUENCE [LARGE SCALE GENOMIC DNA]</scope>
    <source>
        <strain evidence="8 9">K2R10-39</strain>
    </source>
</reference>
<dbReference type="RefSeq" id="WP_119736036.1">
    <property type="nucleotide sequence ID" value="NZ_QYUN01000002.1"/>
</dbReference>
<evidence type="ECO:0000256" key="3">
    <source>
        <dbReference type="ARBA" id="ARBA00022960"/>
    </source>
</evidence>
<comment type="similarity">
    <text evidence="1">Belongs to the MreC family.</text>
</comment>
<evidence type="ECO:0000256" key="4">
    <source>
        <dbReference type="ARBA" id="ARBA00032089"/>
    </source>
</evidence>
<dbReference type="InterPro" id="IPR055342">
    <property type="entry name" value="MreC_beta-barrel_core"/>
</dbReference>
<dbReference type="PANTHER" id="PTHR34138">
    <property type="entry name" value="CELL SHAPE-DETERMINING PROTEIN MREC"/>
    <property type="match status" value="1"/>
</dbReference>
<name>A0A418WXM5_9BURK</name>
<dbReference type="NCBIfam" id="TIGR00219">
    <property type="entry name" value="mreC"/>
    <property type="match status" value="1"/>
</dbReference>
<feature type="compositionally biased region" description="Low complexity" evidence="6">
    <location>
        <begin position="363"/>
        <end position="396"/>
    </location>
</feature>
<dbReference type="Gene3D" id="2.40.10.340">
    <property type="entry name" value="Rod shape-determining protein MreC, domain 1"/>
    <property type="match status" value="1"/>
</dbReference>
<dbReference type="EMBL" id="QYUN01000002">
    <property type="protein sequence ID" value="RJG04845.1"/>
    <property type="molecule type" value="Genomic_DNA"/>
</dbReference>
<dbReference type="Gene3D" id="2.40.10.350">
    <property type="entry name" value="Rod shape-determining protein MreC, domain 2"/>
    <property type="match status" value="1"/>
</dbReference>
<evidence type="ECO:0000256" key="6">
    <source>
        <dbReference type="SAM" id="MobiDB-lite"/>
    </source>
</evidence>
<keyword evidence="9" id="KW-1185">Reference proteome</keyword>
<evidence type="ECO:0000256" key="5">
    <source>
        <dbReference type="SAM" id="Coils"/>
    </source>
</evidence>
<sequence>MEYSPPPLFKQGASARAKVVIFALIAIGLLLADAHLRSLGMIRQFVGTALYPLQVVALLPRDAAYMVGDYFSSLSAMQRENRALTQEKVANAQVLQQAQQLSAENAQLRKLLAANERVPVKSVLSEILYDARDAFTRKIVLDRGSKHGVAPGQPVIDDVGVVGQVTRVFTFTSEVTLLTDKDQAIPVQVVRSGLRSIVYGQGHSGSLDLRFMPVNADIQTGDVLVTSGIDGVYPAGLSVAKVVQVERKSSDAFARIVCQPLAGIDRNRQLLILLTESNFPARPAPEEAAKKDRAGKKAVAAMKDGGKEAPAETPKDAPKDAAKDPAREVPKEAPKETVKAAAKEPAKEAVKEPVKPVSTAASPTANAAKDKTAAAPKPAAPATPATSAAVKEVPTP</sequence>
<feature type="domain" description="Rod shape-determining protein MreC beta-barrel core" evidence="7">
    <location>
        <begin position="128"/>
        <end position="273"/>
    </location>
</feature>
<dbReference type="AlphaFoldDB" id="A0A418WXM5"/>
<feature type="coiled-coil region" evidence="5">
    <location>
        <begin position="91"/>
        <end position="118"/>
    </location>
</feature>
<evidence type="ECO:0000256" key="2">
    <source>
        <dbReference type="ARBA" id="ARBA00013855"/>
    </source>
</evidence>
<feature type="region of interest" description="Disordered" evidence="6">
    <location>
        <begin position="283"/>
        <end position="396"/>
    </location>
</feature>
<dbReference type="InterPro" id="IPR042175">
    <property type="entry name" value="Cell/Rod_MreC_2"/>
</dbReference>
<gene>
    <name evidence="8" type="primary">mreC</name>
    <name evidence="8" type="ORF">D3870_01335</name>
</gene>
<comment type="caution">
    <text evidence="8">The sequence shown here is derived from an EMBL/GenBank/DDBJ whole genome shotgun (WGS) entry which is preliminary data.</text>
</comment>
<dbReference type="Proteomes" id="UP000285190">
    <property type="component" value="Unassembled WGS sequence"/>
</dbReference>
<protein>
    <recommendedName>
        <fullName evidence="2">Cell shape-determining protein MreC</fullName>
    </recommendedName>
    <alternativeName>
        <fullName evidence="4">Cell shape protein MreC</fullName>
    </alternativeName>
</protein>
<dbReference type="GO" id="GO:0005886">
    <property type="term" value="C:plasma membrane"/>
    <property type="evidence" value="ECO:0007669"/>
    <property type="project" value="TreeGrafter"/>
</dbReference>
<keyword evidence="3" id="KW-0133">Cell shape</keyword>
<evidence type="ECO:0000256" key="1">
    <source>
        <dbReference type="ARBA" id="ARBA00009369"/>
    </source>
</evidence>
<feature type="compositionally biased region" description="Basic and acidic residues" evidence="6">
    <location>
        <begin position="304"/>
        <end position="354"/>
    </location>
</feature>
<accession>A0A418WXM5</accession>
<dbReference type="OrthoDB" id="9808025at2"/>
<dbReference type="InterPro" id="IPR042177">
    <property type="entry name" value="Cell/Rod_1"/>
</dbReference>
<keyword evidence="5" id="KW-0175">Coiled coil</keyword>
<proteinExistence type="inferred from homology"/>
<dbReference type="InterPro" id="IPR007221">
    <property type="entry name" value="MreC"/>
</dbReference>
<evidence type="ECO:0000313" key="8">
    <source>
        <dbReference type="EMBL" id="RJG04845.1"/>
    </source>
</evidence>
<evidence type="ECO:0000259" key="7">
    <source>
        <dbReference type="Pfam" id="PF04085"/>
    </source>
</evidence>
<evidence type="ECO:0000313" key="9">
    <source>
        <dbReference type="Proteomes" id="UP000285190"/>
    </source>
</evidence>
<dbReference type="PANTHER" id="PTHR34138:SF1">
    <property type="entry name" value="CELL SHAPE-DETERMINING PROTEIN MREC"/>
    <property type="match status" value="1"/>
</dbReference>
<organism evidence="8 9">
    <name type="scientific">Noviherbaspirillum cavernae</name>
    <dbReference type="NCBI Taxonomy" id="2320862"/>
    <lineage>
        <taxon>Bacteria</taxon>
        <taxon>Pseudomonadati</taxon>
        <taxon>Pseudomonadota</taxon>
        <taxon>Betaproteobacteria</taxon>
        <taxon>Burkholderiales</taxon>
        <taxon>Oxalobacteraceae</taxon>
        <taxon>Noviherbaspirillum</taxon>
    </lineage>
</organism>
<dbReference type="Pfam" id="PF04085">
    <property type="entry name" value="MreC"/>
    <property type="match status" value="1"/>
</dbReference>